<reference evidence="1" key="1">
    <citation type="journal article" date="2014" name="Front. Microbiol.">
        <title>High frequency of phylogenetically diverse reductive dehalogenase-homologous genes in deep subseafloor sedimentary metagenomes.</title>
        <authorList>
            <person name="Kawai M."/>
            <person name="Futagami T."/>
            <person name="Toyoda A."/>
            <person name="Takaki Y."/>
            <person name="Nishi S."/>
            <person name="Hori S."/>
            <person name="Arai W."/>
            <person name="Tsubouchi T."/>
            <person name="Morono Y."/>
            <person name="Uchiyama I."/>
            <person name="Ito T."/>
            <person name="Fujiyama A."/>
            <person name="Inagaki F."/>
            <person name="Takami H."/>
        </authorList>
    </citation>
    <scope>NUCLEOTIDE SEQUENCE</scope>
    <source>
        <strain evidence="1">Expedition CK06-06</strain>
    </source>
</reference>
<gene>
    <name evidence="1" type="ORF">S06H3_41670</name>
</gene>
<dbReference type="AlphaFoldDB" id="X1PUF2"/>
<comment type="caution">
    <text evidence="1">The sequence shown here is derived from an EMBL/GenBank/DDBJ whole genome shotgun (WGS) entry which is preliminary data.</text>
</comment>
<organism evidence="1">
    <name type="scientific">marine sediment metagenome</name>
    <dbReference type="NCBI Taxonomy" id="412755"/>
    <lineage>
        <taxon>unclassified sequences</taxon>
        <taxon>metagenomes</taxon>
        <taxon>ecological metagenomes</taxon>
    </lineage>
</organism>
<dbReference type="EMBL" id="BARV01025709">
    <property type="protein sequence ID" value="GAI46156.1"/>
    <property type="molecule type" value="Genomic_DNA"/>
</dbReference>
<feature type="non-terminal residue" evidence="1">
    <location>
        <position position="1"/>
    </location>
</feature>
<proteinExistence type="predicted"/>
<accession>X1PUF2</accession>
<evidence type="ECO:0000313" key="1">
    <source>
        <dbReference type="EMBL" id="GAI46156.1"/>
    </source>
</evidence>
<name>X1PUF2_9ZZZZ</name>
<protein>
    <submittedName>
        <fullName evidence="1">Uncharacterized protein</fullName>
    </submittedName>
</protein>
<sequence>GDQNEIINPSDLFNKDGSLIQKCWARKPILRY</sequence>